<dbReference type="AlphaFoldDB" id="A0A9X1NCE6"/>
<sequence length="373" mass="40166">MRPQDPEARQPTPPHPGTERLTRVLLVDDQPFARAAVRWLLSGAPDLVVVGEAGDGPQALRLCAELDPDVVVLDLGLPGMSGHRVAWQLRTSSTQCPAILALTGLAPERSAAQALQAGVTGYALKDSPEHLVAAVRAVARGRAWLDPAATPASEFPFPHIPSPRAGEAHHRWIVTFRIEGLLGHRDPVQAELRRALLTVAAKAVADTQLIWASLDIRDEPEGLCLLIPADVQPVRLAGPLLGNLENALAEIAIRFTPATRLRIRMSLHHGLVIADQAGWTGGALGMSQRLAEAVALQNALRRTPGQLLAVLASDDFHRTVLAPGHRSVRSEHFHPVELGPGERGWLYETTSEEPQTFTSALAPPKPSREAENT</sequence>
<feature type="domain" description="Response regulatory" evidence="4">
    <location>
        <begin position="23"/>
        <end position="140"/>
    </location>
</feature>
<feature type="modified residue" description="4-aspartylphosphate" evidence="2">
    <location>
        <position position="74"/>
    </location>
</feature>
<accession>A0A9X1NCE6</accession>
<dbReference type="InterPro" id="IPR058245">
    <property type="entry name" value="NreC/VraR/RcsB-like_REC"/>
</dbReference>
<dbReference type="CDD" id="cd17535">
    <property type="entry name" value="REC_NarL-like"/>
    <property type="match status" value="1"/>
</dbReference>
<evidence type="ECO:0000313" key="5">
    <source>
        <dbReference type="EMBL" id="MCD5310701.1"/>
    </source>
</evidence>
<keyword evidence="2" id="KW-0597">Phosphoprotein</keyword>
<keyword evidence="6" id="KW-1185">Reference proteome</keyword>
<gene>
    <name evidence="5" type="ORF">LR394_07330</name>
</gene>
<feature type="region of interest" description="Disordered" evidence="3">
    <location>
        <begin position="349"/>
        <end position="373"/>
    </location>
</feature>
<evidence type="ECO:0000256" key="3">
    <source>
        <dbReference type="SAM" id="MobiDB-lite"/>
    </source>
</evidence>
<keyword evidence="1" id="KW-0238">DNA-binding</keyword>
<dbReference type="Proteomes" id="UP001138997">
    <property type="component" value="Unassembled WGS sequence"/>
</dbReference>
<evidence type="ECO:0000256" key="2">
    <source>
        <dbReference type="PROSITE-ProRule" id="PRU00169"/>
    </source>
</evidence>
<dbReference type="Gene3D" id="3.40.50.2300">
    <property type="match status" value="1"/>
</dbReference>
<dbReference type="GO" id="GO:0003677">
    <property type="term" value="F:DNA binding"/>
    <property type="evidence" value="ECO:0007669"/>
    <property type="project" value="UniProtKB-KW"/>
</dbReference>
<comment type="caution">
    <text evidence="5">The sequence shown here is derived from an EMBL/GenBank/DDBJ whole genome shotgun (WGS) entry which is preliminary data.</text>
</comment>
<organism evidence="5 6">
    <name type="scientific">Kineosporia babensis</name>
    <dbReference type="NCBI Taxonomy" id="499548"/>
    <lineage>
        <taxon>Bacteria</taxon>
        <taxon>Bacillati</taxon>
        <taxon>Actinomycetota</taxon>
        <taxon>Actinomycetes</taxon>
        <taxon>Kineosporiales</taxon>
        <taxon>Kineosporiaceae</taxon>
        <taxon>Kineosporia</taxon>
    </lineage>
</organism>
<proteinExistence type="predicted"/>
<dbReference type="RefSeq" id="WP_231439813.1">
    <property type="nucleotide sequence ID" value="NZ_JAJOMB010000003.1"/>
</dbReference>
<protein>
    <submittedName>
        <fullName evidence="5">Response regulator transcription factor</fullName>
    </submittedName>
</protein>
<reference evidence="5" key="1">
    <citation type="submission" date="2021-11" db="EMBL/GenBank/DDBJ databases">
        <title>Streptomyces corallinus and Kineosporia corallina sp. nov., two new coral-derived marine actinobacteria.</title>
        <authorList>
            <person name="Buangrab K."/>
            <person name="Sutthacheep M."/>
            <person name="Yeemin T."/>
            <person name="Harunari E."/>
            <person name="Igarashi Y."/>
            <person name="Sripreechasak P."/>
            <person name="Kanchanasin P."/>
            <person name="Tanasupawat S."/>
            <person name="Phongsopitanun W."/>
        </authorList>
    </citation>
    <scope>NUCLEOTIDE SEQUENCE</scope>
    <source>
        <strain evidence="5">JCM 31032</strain>
    </source>
</reference>
<dbReference type="PROSITE" id="PS50110">
    <property type="entry name" value="RESPONSE_REGULATORY"/>
    <property type="match status" value="1"/>
</dbReference>
<evidence type="ECO:0000313" key="6">
    <source>
        <dbReference type="Proteomes" id="UP001138997"/>
    </source>
</evidence>
<dbReference type="SUPFAM" id="SSF52172">
    <property type="entry name" value="CheY-like"/>
    <property type="match status" value="1"/>
</dbReference>
<dbReference type="InterPro" id="IPR039420">
    <property type="entry name" value="WalR-like"/>
</dbReference>
<dbReference type="PANTHER" id="PTHR43214:SF43">
    <property type="entry name" value="TWO-COMPONENT RESPONSE REGULATOR"/>
    <property type="match status" value="1"/>
</dbReference>
<evidence type="ECO:0000259" key="4">
    <source>
        <dbReference type="PROSITE" id="PS50110"/>
    </source>
</evidence>
<name>A0A9X1NCE6_9ACTN</name>
<feature type="compositionally biased region" description="Polar residues" evidence="3">
    <location>
        <begin position="349"/>
        <end position="359"/>
    </location>
</feature>
<dbReference type="GO" id="GO:0000160">
    <property type="term" value="P:phosphorelay signal transduction system"/>
    <property type="evidence" value="ECO:0007669"/>
    <property type="project" value="InterPro"/>
</dbReference>
<dbReference type="InterPro" id="IPR001789">
    <property type="entry name" value="Sig_transdc_resp-reg_receiver"/>
</dbReference>
<dbReference type="EMBL" id="JAJOMB010000003">
    <property type="protein sequence ID" value="MCD5310701.1"/>
    <property type="molecule type" value="Genomic_DNA"/>
</dbReference>
<dbReference type="Pfam" id="PF00072">
    <property type="entry name" value="Response_reg"/>
    <property type="match status" value="1"/>
</dbReference>
<dbReference type="SMART" id="SM00448">
    <property type="entry name" value="REC"/>
    <property type="match status" value="1"/>
</dbReference>
<evidence type="ECO:0000256" key="1">
    <source>
        <dbReference type="ARBA" id="ARBA00023125"/>
    </source>
</evidence>
<dbReference type="InterPro" id="IPR011006">
    <property type="entry name" value="CheY-like_superfamily"/>
</dbReference>
<dbReference type="PANTHER" id="PTHR43214">
    <property type="entry name" value="TWO-COMPONENT RESPONSE REGULATOR"/>
    <property type="match status" value="1"/>
</dbReference>